<gene>
    <name evidence="2" type="ORF">UBAL3_44810011</name>
</gene>
<dbReference type="Proteomes" id="UP000009374">
    <property type="component" value="Unassembled WGS sequence"/>
</dbReference>
<feature type="transmembrane region" description="Helical" evidence="1">
    <location>
        <begin position="56"/>
        <end position="74"/>
    </location>
</feature>
<evidence type="ECO:0000256" key="1">
    <source>
        <dbReference type="SAM" id="Phobius"/>
    </source>
</evidence>
<evidence type="ECO:0000313" key="2">
    <source>
        <dbReference type="EMBL" id="EES53873.1"/>
    </source>
</evidence>
<reference evidence="2 3" key="1">
    <citation type="journal article" date="2009" name="Appl. Environ. Microbiol.">
        <title>Community genomic and proteomic analyses of chemoautotrophic iron-oxidizing "Leptospirillum rubarum" (Group II) and "Leptospirillum ferrodiazotrophum" (Group III) bacteria in acid mine drainage biofilms.</title>
        <authorList>
            <person name="Goltsman D.S."/>
            <person name="Denef V.J."/>
            <person name="Singer S.W."/>
            <person name="VerBerkmoes N.C."/>
            <person name="Lefsrud M."/>
            <person name="Mueller R.S."/>
            <person name="Dick G.J."/>
            <person name="Sun C.L."/>
            <person name="Wheeler K.E."/>
            <person name="Zemla A."/>
            <person name="Baker B.J."/>
            <person name="Hauser L."/>
            <person name="Land M."/>
            <person name="Shah M.B."/>
            <person name="Thelen M.P."/>
            <person name="Hettich R.L."/>
            <person name="Banfield J.F."/>
        </authorList>
    </citation>
    <scope>NUCLEOTIDE SEQUENCE [LARGE SCALE GENOMIC DNA]</scope>
</reference>
<keyword evidence="1" id="KW-1133">Transmembrane helix</keyword>
<feature type="transmembrane region" description="Helical" evidence="1">
    <location>
        <begin position="12"/>
        <end position="41"/>
    </location>
</feature>
<dbReference type="EMBL" id="GG693852">
    <property type="protein sequence ID" value="EES53873.1"/>
    <property type="molecule type" value="Genomic_DNA"/>
</dbReference>
<protein>
    <submittedName>
        <fullName evidence="2">Uncharacterized protein</fullName>
    </submittedName>
</protein>
<organism evidence="2 3">
    <name type="scientific">Leptospirillum ferrodiazotrophum</name>
    <dbReference type="NCBI Taxonomy" id="412449"/>
    <lineage>
        <taxon>Bacteria</taxon>
        <taxon>Pseudomonadati</taxon>
        <taxon>Nitrospirota</taxon>
        <taxon>Nitrospiria</taxon>
        <taxon>Nitrospirales</taxon>
        <taxon>Nitrospiraceae</taxon>
        <taxon>Leptospirillum</taxon>
    </lineage>
</organism>
<keyword evidence="3" id="KW-1185">Reference proteome</keyword>
<evidence type="ECO:0000313" key="3">
    <source>
        <dbReference type="Proteomes" id="UP000009374"/>
    </source>
</evidence>
<proteinExistence type="predicted"/>
<sequence>MEHLNAKRSCATLILLLTVGLEGALLGLAGLIFCDLVLVAIDTRIFHAGSWTLPKIVLWVGALAFLLIYVLWVSESMRSNALALFHAGGKRCPKN</sequence>
<keyword evidence="1" id="KW-0812">Transmembrane</keyword>
<accession>C6HTU5</accession>
<keyword evidence="1" id="KW-0472">Membrane</keyword>
<name>C6HTU5_9BACT</name>
<dbReference type="AlphaFoldDB" id="C6HTU5"/>